<feature type="transmembrane region" description="Helical" evidence="16">
    <location>
        <begin position="21"/>
        <end position="43"/>
    </location>
</feature>
<comment type="subcellular location">
    <subcellularLocation>
        <location evidence="16">Cell inner membrane</location>
        <topology evidence="16">Single-pass membrane protein</topology>
    </subcellularLocation>
    <subcellularLocation>
        <location evidence="1">Membrane</location>
    </subcellularLocation>
</comment>
<evidence type="ECO:0000256" key="5">
    <source>
        <dbReference type="ARBA" id="ARBA00022645"/>
    </source>
</evidence>
<comment type="similarity">
    <text evidence="16">Belongs to the transpeptidase family. FtsI subfamily.</text>
</comment>
<comment type="function">
    <text evidence="16">Catalyzes cross-linking of the peptidoglycan cell wall at the division septum.</text>
</comment>
<dbReference type="GO" id="GO:0000917">
    <property type="term" value="P:division septum assembly"/>
    <property type="evidence" value="ECO:0007669"/>
    <property type="project" value="UniProtKB-KW"/>
</dbReference>
<dbReference type="Pfam" id="PF00905">
    <property type="entry name" value="Transpeptidase"/>
    <property type="match status" value="1"/>
</dbReference>
<keyword evidence="11 16" id="KW-1133">Transmembrane helix</keyword>
<keyword evidence="10 16" id="KW-0573">Peptidoglycan synthesis</keyword>
<evidence type="ECO:0000256" key="9">
    <source>
        <dbReference type="ARBA" id="ARBA00022960"/>
    </source>
</evidence>
<keyword evidence="15 16" id="KW-0961">Cell wall biogenesis/degradation</keyword>
<dbReference type="GO" id="GO:0008360">
    <property type="term" value="P:regulation of cell shape"/>
    <property type="evidence" value="ECO:0007669"/>
    <property type="project" value="UniProtKB-KW"/>
</dbReference>
<keyword evidence="4 16" id="KW-0132">Cell division</keyword>
<dbReference type="GO" id="GO:0008955">
    <property type="term" value="F:peptidoglycan glycosyltransferase activity"/>
    <property type="evidence" value="ECO:0007669"/>
    <property type="project" value="InterPro"/>
</dbReference>
<dbReference type="HAMAP" id="MF_02080">
    <property type="entry name" value="FtsI_transpept"/>
    <property type="match status" value="1"/>
</dbReference>
<dbReference type="GO" id="GO:0005886">
    <property type="term" value="C:plasma membrane"/>
    <property type="evidence" value="ECO:0007669"/>
    <property type="project" value="UniProtKB-SubCell"/>
</dbReference>
<keyword evidence="9 16" id="KW-0133">Cell shape</keyword>
<dbReference type="Gene3D" id="3.30.450.330">
    <property type="match status" value="1"/>
</dbReference>
<dbReference type="Proteomes" id="UP000829116">
    <property type="component" value="Chromosome"/>
</dbReference>
<dbReference type="FunFam" id="3.40.710.10:FF:000003">
    <property type="entry name" value="Peptidoglycan D,D-transpeptidase FtsI"/>
    <property type="match status" value="1"/>
</dbReference>
<dbReference type="NCBIfam" id="NF011685">
    <property type="entry name" value="PRK15105.1"/>
    <property type="match status" value="1"/>
</dbReference>
<evidence type="ECO:0000256" key="10">
    <source>
        <dbReference type="ARBA" id="ARBA00022984"/>
    </source>
</evidence>
<accession>A0A9Q8PZ49</accession>
<dbReference type="PANTHER" id="PTHR30627">
    <property type="entry name" value="PEPTIDOGLYCAN D,D-TRANSPEPTIDASE"/>
    <property type="match status" value="1"/>
</dbReference>
<evidence type="ECO:0000256" key="15">
    <source>
        <dbReference type="ARBA" id="ARBA00023316"/>
    </source>
</evidence>
<dbReference type="GO" id="GO:0008658">
    <property type="term" value="F:penicillin binding"/>
    <property type="evidence" value="ECO:0007669"/>
    <property type="project" value="InterPro"/>
</dbReference>
<dbReference type="InterPro" id="IPR036138">
    <property type="entry name" value="PBP_dimer_sf"/>
</dbReference>
<dbReference type="InterPro" id="IPR050515">
    <property type="entry name" value="Beta-lactam/transpept"/>
</dbReference>
<dbReference type="GO" id="GO:0071555">
    <property type="term" value="P:cell wall organization"/>
    <property type="evidence" value="ECO:0007669"/>
    <property type="project" value="UniProtKB-KW"/>
</dbReference>
<keyword evidence="5 16" id="KW-0121">Carboxypeptidase</keyword>
<dbReference type="SUPFAM" id="SSF56601">
    <property type="entry name" value="beta-lactamase/transpeptidase-like"/>
    <property type="match status" value="1"/>
</dbReference>
<protein>
    <recommendedName>
        <fullName evidence="16">Peptidoglycan D,D-transpeptidase FtsI</fullName>
        <ecNumber evidence="16">3.4.16.4</ecNumber>
    </recommendedName>
    <alternativeName>
        <fullName evidence="16">Penicillin-binding protein 3</fullName>
        <shortName evidence="16">PBP-3</shortName>
    </alternativeName>
</protein>
<dbReference type="InterPro" id="IPR005311">
    <property type="entry name" value="PBP_dimer"/>
</dbReference>
<comment type="pathway">
    <text evidence="16">Cell wall biogenesis; peptidoglycan biosynthesis.</text>
</comment>
<evidence type="ECO:0000256" key="8">
    <source>
        <dbReference type="ARBA" id="ARBA00022801"/>
    </source>
</evidence>
<gene>
    <name evidence="16 17" type="primary">ftsI</name>
    <name evidence="17" type="ORF">MNY72_11120</name>
</gene>
<evidence type="ECO:0000256" key="4">
    <source>
        <dbReference type="ARBA" id="ARBA00022618"/>
    </source>
</evidence>
<evidence type="ECO:0000256" key="7">
    <source>
        <dbReference type="ARBA" id="ARBA00022692"/>
    </source>
</evidence>
<dbReference type="InterPro" id="IPR001460">
    <property type="entry name" value="PCN-bd_Tpept"/>
</dbReference>
<evidence type="ECO:0000256" key="14">
    <source>
        <dbReference type="ARBA" id="ARBA00023306"/>
    </source>
</evidence>
<keyword evidence="3 16" id="KW-0997">Cell inner membrane</keyword>
<dbReference type="PANTHER" id="PTHR30627:SF1">
    <property type="entry name" value="PEPTIDOGLYCAN D,D-TRANSPEPTIDASE FTSI"/>
    <property type="match status" value="1"/>
</dbReference>
<proteinExistence type="inferred from homology"/>
<evidence type="ECO:0000313" key="17">
    <source>
        <dbReference type="EMBL" id="UNH29904.1"/>
    </source>
</evidence>
<dbReference type="GO" id="GO:0043093">
    <property type="term" value="P:FtsZ-dependent cytokinesis"/>
    <property type="evidence" value="ECO:0007669"/>
    <property type="project" value="UniProtKB-UniRule"/>
</dbReference>
<dbReference type="Gene3D" id="3.40.710.10">
    <property type="entry name" value="DD-peptidase/beta-lactamase superfamily"/>
    <property type="match status" value="1"/>
</dbReference>
<reference evidence="17" key="1">
    <citation type="submission" date="2022-03" db="EMBL/GenBank/DDBJ databases">
        <title>ESBL-producing Moellerella wisconsensis and Escherichia marmotae isolated from wild game meat.</title>
        <authorList>
            <person name="Biggel M."/>
        </authorList>
    </citation>
    <scope>NUCLEOTIDE SEQUENCE</scope>
    <source>
        <strain evidence="17">W51</strain>
    </source>
</reference>
<dbReference type="Gene3D" id="3.90.1310.10">
    <property type="entry name" value="Penicillin-binding protein 2a (Domain 2)"/>
    <property type="match status" value="1"/>
</dbReference>
<evidence type="ECO:0000256" key="16">
    <source>
        <dbReference type="HAMAP-Rule" id="MF_02080"/>
    </source>
</evidence>
<dbReference type="GO" id="GO:0006508">
    <property type="term" value="P:proteolysis"/>
    <property type="evidence" value="ECO:0007669"/>
    <property type="project" value="UniProtKB-KW"/>
</dbReference>
<keyword evidence="12 16" id="KW-0472">Membrane</keyword>
<evidence type="ECO:0000256" key="11">
    <source>
        <dbReference type="ARBA" id="ARBA00022989"/>
    </source>
</evidence>
<evidence type="ECO:0000256" key="3">
    <source>
        <dbReference type="ARBA" id="ARBA00022519"/>
    </source>
</evidence>
<evidence type="ECO:0000256" key="1">
    <source>
        <dbReference type="ARBA" id="ARBA00004370"/>
    </source>
</evidence>
<evidence type="ECO:0000256" key="2">
    <source>
        <dbReference type="ARBA" id="ARBA00022475"/>
    </source>
</evidence>
<keyword evidence="2 16" id="KW-1003">Cell membrane</keyword>
<feature type="active site" description="Acyl-ester intermediate" evidence="16">
    <location>
        <position position="306"/>
    </location>
</feature>
<dbReference type="GO" id="GO:0009002">
    <property type="term" value="F:serine-type D-Ala-D-Ala carboxypeptidase activity"/>
    <property type="evidence" value="ECO:0007669"/>
    <property type="project" value="UniProtKB-UniRule"/>
</dbReference>
<dbReference type="Pfam" id="PF03717">
    <property type="entry name" value="PBP_dimer"/>
    <property type="match status" value="1"/>
</dbReference>
<dbReference type="Gene3D" id="1.10.150.770">
    <property type="match status" value="1"/>
</dbReference>
<evidence type="ECO:0000256" key="12">
    <source>
        <dbReference type="ARBA" id="ARBA00023136"/>
    </source>
</evidence>
<sequence length="589" mass="64232">MKAPRSSKNKRQEEQSSYVGWRFALLCGGILLALVGLLSRVAYLQIISPEKLVKEGDMRSLRVQEVVTTRGMISDREGRQLAVSVPVDAIWADPKIVHEEGGVTNDERWKALADALEIPLEQINTKVNANPKGRFVYLARQVNPSIGDYIRKLKLPGIYLRKESRRYYPSGPVAAHLIGVTNIDAEGIEGIEKSFDRWLKGSSGERIVRKDRAGRVIEDISSTDSQAAHNLVLSIDERLQSLVYRELTKGVQENKAESGTAILVDVNTGEILAMANSPSYNPNNLAGTTMDLMRNRAITDIFEPGSTVKPLVVMSALHNGIVKENTVLNTYPYRVNGHEIKDVGRYAELSITGILQKSSNVGVSKLALAMPATELVDVYYNFGFGKPTNLGLVGESSGIFPSKKTRWADLDRATFSFGYGLMVTPLQLVRAYATIGSFGIYRPLSITKVDPPVPGTRVFPESTMKTVVHMMESVALPGGGGTRAAIKGYRIAIKTGTAKKVGPDGRYVNQYISYTAGIAPASKPRYALVIVINDPKAGKYYGGVVSAPIFGAIMGGVLRIMNIEPDALATDTKNELAINKIKEDKSGRS</sequence>
<evidence type="ECO:0000313" key="18">
    <source>
        <dbReference type="Proteomes" id="UP000829116"/>
    </source>
</evidence>
<organism evidence="17 18">
    <name type="scientific">Moellerella wisconsensis</name>
    <dbReference type="NCBI Taxonomy" id="158849"/>
    <lineage>
        <taxon>Bacteria</taxon>
        <taxon>Pseudomonadati</taxon>
        <taxon>Pseudomonadota</taxon>
        <taxon>Gammaproteobacteria</taxon>
        <taxon>Enterobacterales</taxon>
        <taxon>Morganellaceae</taxon>
        <taxon>Moellerella</taxon>
    </lineage>
</organism>
<keyword evidence="8 16" id="KW-0378">Hydrolase</keyword>
<dbReference type="InterPro" id="IPR037532">
    <property type="entry name" value="FtsI_transpept"/>
</dbReference>
<dbReference type="InterPro" id="IPR012338">
    <property type="entry name" value="Beta-lactam/transpept-like"/>
</dbReference>
<keyword evidence="13 16" id="KW-0717">Septation</keyword>
<keyword evidence="14 16" id="KW-0131">Cell cycle</keyword>
<keyword evidence="6 16" id="KW-0645">Protease</keyword>
<dbReference type="AlphaFoldDB" id="A0A9Q8PZ49"/>
<evidence type="ECO:0000256" key="6">
    <source>
        <dbReference type="ARBA" id="ARBA00022670"/>
    </source>
</evidence>
<comment type="catalytic activity">
    <reaction evidence="16">
        <text>Preferential cleavage: (Ac)2-L-Lys-D-Ala-|-D-Ala. Also transpeptidation of peptidyl-alanyl moieties that are N-acyl substituents of D-alanine.</text>
        <dbReference type="EC" id="3.4.16.4"/>
    </reaction>
</comment>
<dbReference type="GO" id="GO:0009252">
    <property type="term" value="P:peptidoglycan biosynthetic process"/>
    <property type="evidence" value="ECO:0007669"/>
    <property type="project" value="UniProtKB-UniRule"/>
</dbReference>
<dbReference type="EMBL" id="CP093245">
    <property type="protein sequence ID" value="UNH29904.1"/>
    <property type="molecule type" value="Genomic_DNA"/>
</dbReference>
<dbReference type="EC" id="3.4.16.4" evidence="16"/>
<keyword evidence="7 16" id="KW-0812">Transmembrane</keyword>
<dbReference type="RefSeq" id="WP_047256314.1">
    <property type="nucleotide sequence ID" value="NZ_CAWMFK010000009.1"/>
</dbReference>
<dbReference type="SUPFAM" id="SSF56519">
    <property type="entry name" value="Penicillin binding protein dimerisation domain"/>
    <property type="match status" value="1"/>
</dbReference>
<name>A0A9Q8PZ49_9GAMM</name>
<dbReference type="GeneID" id="79717860"/>
<evidence type="ECO:0000256" key="13">
    <source>
        <dbReference type="ARBA" id="ARBA00023210"/>
    </source>
</evidence>